<feature type="compositionally biased region" description="Polar residues" evidence="1">
    <location>
        <begin position="83"/>
        <end position="98"/>
    </location>
</feature>
<feature type="region of interest" description="Disordered" evidence="1">
    <location>
        <begin position="875"/>
        <end position="894"/>
    </location>
</feature>
<feature type="compositionally biased region" description="Low complexity" evidence="1">
    <location>
        <begin position="121"/>
        <end position="132"/>
    </location>
</feature>
<feature type="region of interest" description="Disordered" evidence="1">
    <location>
        <begin position="239"/>
        <end position="300"/>
    </location>
</feature>
<feature type="compositionally biased region" description="Low complexity" evidence="1">
    <location>
        <begin position="541"/>
        <end position="558"/>
    </location>
</feature>
<feature type="compositionally biased region" description="Low complexity" evidence="1">
    <location>
        <begin position="1"/>
        <end position="12"/>
    </location>
</feature>
<dbReference type="EMBL" id="CP029528">
    <property type="protein sequence ID" value="AYU80664.1"/>
    <property type="molecule type" value="Genomic_DNA"/>
</dbReference>
<feature type="region of interest" description="Disordered" evidence="1">
    <location>
        <begin position="503"/>
        <end position="598"/>
    </location>
</feature>
<feature type="compositionally biased region" description="Low complexity" evidence="1">
    <location>
        <begin position="324"/>
        <end position="340"/>
    </location>
</feature>
<evidence type="ECO:0000256" key="1">
    <source>
        <dbReference type="SAM" id="MobiDB-lite"/>
    </source>
</evidence>
<feature type="compositionally biased region" description="Polar residues" evidence="1">
    <location>
        <begin position="762"/>
        <end position="772"/>
    </location>
</feature>
<dbReference type="AlphaFoldDB" id="A0A3Q8IF77"/>
<feature type="compositionally biased region" description="Low complexity" evidence="1">
    <location>
        <begin position="503"/>
        <end position="517"/>
    </location>
</feature>
<dbReference type="Proteomes" id="UP000274082">
    <property type="component" value="Chromosome 29"/>
</dbReference>
<feature type="compositionally biased region" description="Low complexity" evidence="1">
    <location>
        <begin position="278"/>
        <end position="287"/>
    </location>
</feature>
<feature type="region of interest" description="Disordered" evidence="1">
    <location>
        <begin position="749"/>
        <end position="772"/>
    </location>
</feature>
<feature type="compositionally biased region" description="Low complexity" evidence="1">
    <location>
        <begin position="566"/>
        <end position="580"/>
    </location>
</feature>
<dbReference type="OrthoDB" id="266893at2759"/>
<evidence type="ECO:0000313" key="2">
    <source>
        <dbReference type="EMBL" id="AYU80664.1"/>
    </source>
</evidence>
<feature type="compositionally biased region" description="Acidic residues" evidence="1">
    <location>
        <begin position="980"/>
        <end position="989"/>
    </location>
</feature>
<gene>
    <name evidence="2" type="ORF">LdCL_290022800</name>
</gene>
<accession>A0A3Q8IF77</accession>
<proteinExistence type="predicted"/>
<protein>
    <submittedName>
        <fullName evidence="2">Uncharacterized protein</fullName>
    </submittedName>
</protein>
<feature type="compositionally biased region" description="Polar residues" evidence="1">
    <location>
        <begin position="698"/>
        <end position="707"/>
    </location>
</feature>
<feature type="compositionally biased region" description="Polar residues" evidence="1">
    <location>
        <begin position="357"/>
        <end position="371"/>
    </location>
</feature>
<dbReference type="VEuPathDB" id="TriTrypDB:LDHU3_29.2470"/>
<feature type="region of interest" description="Disordered" evidence="1">
    <location>
        <begin position="615"/>
        <end position="675"/>
    </location>
</feature>
<feature type="region of interest" description="Disordered" evidence="1">
    <location>
        <begin position="70"/>
        <end position="136"/>
    </location>
</feature>
<organism evidence="2 3">
    <name type="scientific">Leishmania donovani</name>
    <dbReference type="NCBI Taxonomy" id="5661"/>
    <lineage>
        <taxon>Eukaryota</taxon>
        <taxon>Discoba</taxon>
        <taxon>Euglenozoa</taxon>
        <taxon>Kinetoplastea</taxon>
        <taxon>Metakinetoplastina</taxon>
        <taxon>Trypanosomatida</taxon>
        <taxon>Trypanosomatidae</taxon>
        <taxon>Leishmaniinae</taxon>
        <taxon>Leishmania</taxon>
    </lineage>
</organism>
<sequence>MPPLRRPLQPRLTEQTPSLKAAPELAATHGDTLSLVPPPSASLVWAKAPRVVAKGGALCRAGRAHAQVSPIVSPSHNGRHNTRWNSARGTTETLKSTGASTRRSAPRSSALAAESDRETTARVMSARSSVRARSAEPCPCPSFDTFDHAAALRCATDAFAGESEEALRAPDHLTRATRPASAQAHYNARASTYARPQLSEASDAVVAGRQSRAVCGSPARDVSYTHSISSPVLHPSGSASFAEAAPHPSHPRNFAASAAASREGERDKGCASLPQSPSSTTAAGSATRYGTEGPATLDKPWLATSPVHSILKGRGRMNSTTRIVSSAVSSTGSTSSSRRAQTPSSVPKAAISDSRARSLSNPESISVQESARQSRHVTFDEAAIKYLDASESHVVYDDNRLGRHPEKVECLTAMLSPCAVRDFDIRQTSTTTAAFTRKENADSWDADSEWFNEEFGAQLTLVGATADSAKAAPIPSSAAAASESPPLPSAVLIKRPFRVSIPSSSATTAGTALTAARGARRQPGMPGRKRGEHDSVGNCKSLGTPPSSSLSRTPRSTSAVMNTDHPSAPFGSATPASSSSVTAGEASKPTSDDVRDSSPVLAYEHASFIGSMHSGNHSALASSRPRNTVAPAPPLSVSDLRRRSPPASTPLATPATLSECSEASGSRRGGSHWRLSSPRISLSNVEAALDKVAESGRSVRSTEQEASPVSPRKRTVAVNQHDSESPTLGAMKQSMAERRLLQAVMQLNERQRPTDRAAASSVVPSRTKTSASPAVMVEMPSGTVGSRAGGALSSNSVSTFSSDGRGVRALRGTAPALGSPHANVLSAEVRQFLDAGAASLSSTTSRRSRASHPAAVDEAGIAYSSARTQAFGAQLSSARSTTTPPAATAATSAVNGNRGSANVLRANSTSKVLSPSPFPFAEPAVPKAGGRGSQVPRKDDTVTAAPSALSSEARRSGTIISHLHNQLSMPASQPAHPQLDDGDKDEDESEPHIQVPVPIPRTPPSKSSWTAQ</sequence>
<reference evidence="2 3" key="1">
    <citation type="journal article" date="2018" name="Sci. Rep.">
        <title>A complete Leishmania donovani reference genome identifies novel genetic variations associated with virulence.</title>
        <authorList>
            <person name="Lypaczewski P."/>
            <person name="Hoshizaki J."/>
            <person name="Zhang W.-W."/>
            <person name="McCall L.-I."/>
            <person name="Torcivia-Rodriguez J."/>
            <person name="Simonyan V."/>
            <person name="Kaur A."/>
            <person name="Dewar K."/>
            <person name="Matlashewski G."/>
        </authorList>
    </citation>
    <scope>NUCLEOTIDE SEQUENCE [LARGE SCALE GENOMIC DNA]</scope>
    <source>
        <strain evidence="2 3">LdCL</strain>
    </source>
</reference>
<feature type="compositionally biased region" description="Low complexity" evidence="1">
    <location>
        <begin position="645"/>
        <end position="658"/>
    </location>
</feature>
<feature type="region of interest" description="Disordered" evidence="1">
    <location>
        <begin position="167"/>
        <end position="186"/>
    </location>
</feature>
<feature type="compositionally biased region" description="Polar residues" evidence="1">
    <location>
        <begin position="615"/>
        <end position="626"/>
    </location>
</feature>
<dbReference type="VEuPathDB" id="TriTrypDB:LdBPK_291720.1"/>
<keyword evidence="3" id="KW-1185">Reference proteome</keyword>
<feature type="region of interest" description="Disordered" evidence="1">
    <location>
        <begin position="693"/>
        <end position="726"/>
    </location>
</feature>
<feature type="compositionally biased region" description="Low complexity" evidence="1">
    <location>
        <begin position="99"/>
        <end position="113"/>
    </location>
</feature>
<evidence type="ECO:0000313" key="3">
    <source>
        <dbReference type="Proteomes" id="UP000274082"/>
    </source>
</evidence>
<feature type="region of interest" description="Disordered" evidence="1">
    <location>
        <begin position="323"/>
        <end position="373"/>
    </location>
</feature>
<feature type="region of interest" description="Disordered" evidence="1">
    <location>
        <begin position="1"/>
        <end position="36"/>
    </location>
</feature>
<dbReference type="VEuPathDB" id="TriTrypDB:LdCL_290022800"/>
<feature type="region of interest" description="Disordered" evidence="1">
    <location>
        <begin position="923"/>
        <end position="1012"/>
    </location>
</feature>
<name>A0A3Q8IF77_LEIDO</name>
<feature type="compositionally biased region" description="Low complexity" evidence="1">
    <location>
        <begin position="876"/>
        <end position="893"/>
    </location>
</feature>